<name>A0A8X6QQZ3_NEPPI</name>
<keyword evidence="2" id="KW-1185">Reference proteome</keyword>
<evidence type="ECO:0000313" key="2">
    <source>
        <dbReference type="Proteomes" id="UP000887013"/>
    </source>
</evidence>
<organism evidence="1 2">
    <name type="scientific">Nephila pilipes</name>
    <name type="common">Giant wood spider</name>
    <name type="synonym">Nephila maculata</name>
    <dbReference type="NCBI Taxonomy" id="299642"/>
    <lineage>
        <taxon>Eukaryota</taxon>
        <taxon>Metazoa</taxon>
        <taxon>Ecdysozoa</taxon>
        <taxon>Arthropoda</taxon>
        <taxon>Chelicerata</taxon>
        <taxon>Arachnida</taxon>
        <taxon>Araneae</taxon>
        <taxon>Araneomorphae</taxon>
        <taxon>Entelegynae</taxon>
        <taxon>Araneoidea</taxon>
        <taxon>Nephilidae</taxon>
        <taxon>Nephila</taxon>
    </lineage>
</organism>
<proteinExistence type="predicted"/>
<gene>
    <name evidence="1" type="ORF">NPIL_117651</name>
</gene>
<dbReference type="EMBL" id="BMAW01131153">
    <property type="protein sequence ID" value="GFU38138.1"/>
    <property type="molecule type" value="Genomic_DNA"/>
</dbReference>
<accession>A0A8X6QQZ3</accession>
<dbReference type="AlphaFoldDB" id="A0A8X6QQZ3"/>
<reference evidence="1" key="1">
    <citation type="submission" date="2020-08" db="EMBL/GenBank/DDBJ databases">
        <title>Multicomponent nature underlies the extraordinary mechanical properties of spider dragline silk.</title>
        <authorList>
            <person name="Kono N."/>
            <person name="Nakamura H."/>
            <person name="Mori M."/>
            <person name="Yoshida Y."/>
            <person name="Ohtoshi R."/>
            <person name="Malay A.D."/>
            <person name="Moran D.A.P."/>
            <person name="Tomita M."/>
            <person name="Numata K."/>
            <person name="Arakawa K."/>
        </authorList>
    </citation>
    <scope>NUCLEOTIDE SEQUENCE</scope>
</reference>
<evidence type="ECO:0000313" key="1">
    <source>
        <dbReference type="EMBL" id="GFU38138.1"/>
    </source>
</evidence>
<protein>
    <submittedName>
        <fullName evidence="1">Uncharacterized protein</fullName>
    </submittedName>
</protein>
<sequence>METLTSKSFLQQSSITTKLHRWIYPYACRRKTPVLRRLPSAILLSHGSSPAAVVAALGLNDPHNSRYQVSADAPPTEALHQRILHRQLSADGRS</sequence>
<dbReference type="Proteomes" id="UP000887013">
    <property type="component" value="Unassembled WGS sequence"/>
</dbReference>
<comment type="caution">
    <text evidence="1">The sequence shown here is derived from an EMBL/GenBank/DDBJ whole genome shotgun (WGS) entry which is preliminary data.</text>
</comment>